<evidence type="ECO:0000256" key="3">
    <source>
        <dbReference type="ARBA" id="ARBA00022729"/>
    </source>
</evidence>
<keyword evidence="2" id="KW-0812">Transmembrane</keyword>
<keyword evidence="3" id="KW-0732">Signal</keyword>
<dbReference type="InterPro" id="IPR000421">
    <property type="entry name" value="FA58C"/>
</dbReference>
<gene>
    <name evidence="9" type="ORF">DNTS_003143</name>
</gene>
<protein>
    <recommendedName>
        <fullName evidence="11">Laminin G domain-containing protein</fullName>
    </recommendedName>
</protein>
<evidence type="ECO:0000256" key="5">
    <source>
        <dbReference type="ARBA" id="ARBA00023136"/>
    </source>
</evidence>
<dbReference type="PANTHER" id="PTHR15036">
    <property type="entry name" value="PIKACHURIN-LIKE PROTEIN"/>
    <property type="match status" value="1"/>
</dbReference>
<feature type="domain" description="Laminin G" evidence="8">
    <location>
        <begin position="52"/>
        <end position="176"/>
    </location>
</feature>
<dbReference type="PANTHER" id="PTHR15036:SF40">
    <property type="entry name" value="CONTACTIN-ASSOCIATED PROTEIN-LIKE 4"/>
    <property type="match status" value="1"/>
</dbReference>
<dbReference type="PROSITE" id="PS50025">
    <property type="entry name" value="LAM_G_DOMAIN"/>
    <property type="match status" value="1"/>
</dbReference>
<evidence type="ECO:0000313" key="9">
    <source>
        <dbReference type="EMBL" id="TRY64589.1"/>
    </source>
</evidence>
<feature type="domain" description="F5/8 type C" evidence="7">
    <location>
        <begin position="1"/>
        <end position="47"/>
    </location>
</feature>
<dbReference type="InterPro" id="IPR001791">
    <property type="entry name" value="Laminin_G"/>
</dbReference>
<accession>A0A553NGR8</accession>
<keyword evidence="5" id="KW-0472">Membrane</keyword>
<feature type="non-terminal residue" evidence="9">
    <location>
        <position position="1"/>
    </location>
</feature>
<evidence type="ECO:0000259" key="7">
    <source>
        <dbReference type="PROSITE" id="PS50022"/>
    </source>
</evidence>
<evidence type="ECO:0000256" key="4">
    <source>
        <dbReference type="ARBA" id="ARBA00022989"/>
    </source>
</evidence>
<evidence type="ECO:0008006" key="11">
    <source>
        <dbReference type="Google" id="ProtNLM"/>
    </source>
</evidence>
<dbReference type="Gene3D" id="2.60.120.260">
    <property type="entry name" value="Galactose-binding domain-like"/>
    <property type="match status" value="1"/>
</dbReference>
<comment type="subcellular location">
    <subcellularLocation>
        <location evidence="1">Membrane</location>
        <topology evidence="1">Single-pass type I membrane protein</topology>
    </subcellularLocation>
</comment>
<reference evidence="9 10" key="1">
    <citation type="journal article" date="2019" name="Sci. Data">
        <title>Hybrid genome assembly and annotation of Danionella translucida.</title>
        <authorList>
            <person name="Kadobianskyi M."/>
            <person name="Schulze L."/>
            <person name="Schuelke M."/>
            <person name="Judkewitz B."/>
        </authorList>
    </citation>
    <scope>NUCLEOTIDE SEQUENCE [LARGE SCALE GENOMIC DNA]</scope>
    <source>
        <strain evidence="9 10">Bolton</strain>
    </source>
</reference>
<dbReference type="Proteomes" id="UP000316079">
    <property type="component" value="Unassembled WGS sequence"/>
</dbReference>
<dbReference type="AlphaFoldDB" id="A0A553NGR8"/>
<dbReference type="InterPro" id="IPR050372">
    <property type="entry name" value="Neurexin-related_CASP"/>
</dbReference>
<proteinExistence type="predicted"/>
<dbReference type="InterPro" id="IPR013320">
    <property type="entry name" value="ConA-like_dom_sf"/>
</dbReference>
<organism evidence="9 10">
    <name type="scientific">Danionella cerebrum</name>
    <dbReference type="NCBI Taxonomy" id="2873325"/>
    <lineage>
        <taxon>Eukaryota</taxon>
        <taxon>Metazoa</taxon>
        <taxon>Chordata</taxon>
        <taxon>Craniata</taxon>
        <taxon>Vertebrata</taxon>
        <taxon>Euteleostomi</taxon>
        <taxon>Actinopterygii</taxon>
        <taxon>Neopterygii</taxon>
        <taxon>Teleostei</taxon>
        <taxon>Ostariophysi</taxon>
        <taxon>Cypriniformes</taxon>
        <taxon>Danionidae</taxon>
        <taxon>Danioninae</taxon>
        <taxon>Danionella</taxon>
    </lineage>
</organism>
<dbReference type="OrthoDB" id="26719at2759"/>
<evidence type="ECO:0000256" key="6">
    <source>
        <dbReference type="PROSITE-ProRule" id="PRU00122"/>
    </source>
</evidence>
<evidence type="ECO:0000256" key="1">
    <source>
        <dbReference type="ARBA" id="ARBA00004479"/>
    </source>
</evidence>
<dbReference type="EMBL" id="SRMA01026987">
    <property type="protein sequence ID" value="TRY64589.1"/>
    <property type="molecule type" value="Genomic_DNA"/>
</dbReference>
<evidence type="ECO:0000259" key="8">
    <source>
        <dbReference type="PROSITE" id="PS50025"/>
    </source>
</evidence>
<dbReference type="GO" id="GO:0016020">
    <property type="term" value="C:membrane"/>
    <property type="evidence" value="ECO:0007669"/>
    <property type="project" value="UniProtKB-SubCell"/>
</dbReference>
<feature type="non-terminal residue" evidence="9">
    <location>
        <position position="176"/>
    </location>
</feature>
<comment type="caution">
    <text evidence="9">The sequence shown here is derived from an EMBL/GenBank/DDBJ whole genome shotgun (WGS) entry which is preliminary data.</text>
</comment>
<comment type="caution">
    <text evidence="6">Lacks conserved residue(s) required for the propagation of feature annotation.</text>
</comment>
<dbReference type="Pfam" id="PF02210">
    <property type="entry name" value="Laminin_G_2"/>
    <property type="match status" value="1"/>
</dbReference>
<name>A0A553NGR8_9TELE</name>
<dbReference type="Gene3D" id="2.60.120.200">
    <property type="match status" value="1"/>
</dbReference>
<dbReference type="STRING" id="623744.A0A553NGR8"/>
<keyword evidence="10" id="KW-1185">Reference proteome</keyword>
<evidence type="ECO:0000256" key="2">
    <source>
        <dbReference type="ARBA" id="ARBA00022692"/>
    </source>
</evidence>
<sequence length="176" mass="19554">AFWGNSNADSVVMHKLQHPVIARFLRILPLNWNPNGRIGLRLEAYGCQHSSAVVGLDGGARLLFRPDLSEAPADRDVLSFSFKSLQSSGLLLQMESSSGHTVALELLRGKLLLQIFRAQLAVAETVVSVGSLLDDQHWHQVVMEQLHSGFVNLTVDKNTQKIQLPDIWTHTIEINQ</sequence>
<dbReference type="PROSITE" id="PS50022">
    <property type="entry name" value="FA58C_3"/>
    <property type="match status" value="1"/>
</dbReference>
<keyword evidence="4" id="KW-1133">Transmembrane helix</keyword>
<dbReference type="SUPFAM" id="SSF49899">
    <property type="entry name" value="Concanavalin A-like lectins/glucanases"/>
    <property type="match status" value="1"/>
</dbReference>
<evidence type="ECO:0000313" key="10">
    <source>
        <dbReference type="Proteomes" id="UP000316079"/>
    </source>
</evidence>